<feature type="compositionally biased region" description="Basic residues" evidence="1">
    <location>
        <begin position="596"/>
        <end position="605"/>
    </location>
</feature>
<organism evidence="3">
    <name type="scientific">Aureococcus anophagefferens</name>
    <name type="common">Harmful bloom alga</name>
    <dbReference type="NCBI Taxonomy" id="44056"/>
    <lineage>
        <taxon>Eukaryota</taxon>
        <taxon>Sar</taxon>
        <taxon>Stramenopiles</taxon>
        <taxon>Ochrophyta</taxon>
        <taxon>Pelagophyceae</taxon>
        <taxon>Pelagomonadales</taxon>
        <taxon>Pelagomonadaceae</taxon>
        <taxon>Aureococcus</taxon>
    </lineage>
</organism>
<feature type="compositionally biased region" description="Basic residues" evidence="1">
    <location>
        <begin position="186"/>
        <end position="195"/>
    </location>
</feature>
<feature type="compositionally biased region" description="Basic residues" evidence="1">
    <location>
        <begin position="370"/>
        <end position="387"/>
    </location>
</feature>
<feature type="compositionally biased region" description="Basic residues" evidence="1">
    <location>
        <begin position="253"/>
        <end position="269"/>
    </location>
</feature>
<feature type="compositionally biased region" description="Gly residues" evidence="1">
    <location>
        <begin position="214"/>
        <end position="225"/>
    </location>
</feature>
<dbReference type="OMA" id="QMDPNQG"/>
<gene>
    <name evidence="2" type="ORF">AURANDRAFT_71344</name>
</gene>
<dbReference type="RefSeq" id="XP_009035594.1">
    <property type="nucleotide sequence ID" value="XM_009037346.1"/>
</dbReference>
<feature type="compositionally biased region" description="Basic residues" evidence="1">
    <location>
        <begin position="82"/>
        <end position="96"/>
    </location>
</feature>
<protein>
    <submittedName>
        <fullName evidence="2">Uncharacterized protein</fullName>
    </submittedName>
</protein>
<name>F0Y5P7_AURAN</name>
<evidence type="ECO:0000256" key="1">
    <source>
        <dbReference type="SAM" id="MobiDB-lite"/>
    </source>
</evidence>
<feature type="compositionally biased region" description="Basic and acidic residues" evidence="1">
    <location>
        <begin position="624"/>
        <end position="647"/>
    </location>
</feature>
<accession>F0Y5P7</accession>
<feature type="compositionally biased region" description="Basic residues" evidence="1">
    <location>
        <begin position="555"/>
        <end position="565"/>
    </location>
</feature>
<dbReference type="KEGG" id="aaf:AURANDRAFT_71344"/>
<feature type="compositionally biased region" description="Low complexity" evidence="1">
    <location>
        <begin position="174"/>
        <end position="185"/>
    </location>
</feature>
<feature type="region of interest" description="Disordered" evidence="1">
    <location>
        <begin position="591"/>
        <end position="668"/>
    </location>
</feature>
<feature type="compositionally biased region" description="Basic and acidic residues" evidence="1">
    <location>
        <begin position="71"/>
        <end position="81"/>
    </location>
</feature>
<reference evidence="2 3" key="1">
    <citation type="journal article" date="2011" name="Proc. Natl. Acad. Sci. U.S.A.">
        <title>Niche of harmful alga Aureococcus anophagefferens revealed through ecogenomics.</title>
        <authorList>
            <person name="Gobler C.J."/>
            <person name="Berry D.L."/>
            <person name="Dyhrman S.T."/>
            <person name="Wilhelm S.W."/>
            <person name="Salamov A."/>
            <person name="Lobanov A.V."/>
            <person name="Zhang Y."/>
            <person name="Collier J.L."/>
            <person name="Wurch L.L."/>
            <person name="Kustka A.B."/>
            <person name="Dill B.D."/>
            <person name="Shah M."/>
            <person name="VerBerkmoes N.C."/>
            <person name="Kuo A."/>
            <person name="Terry A."/>
            <person name="Pangilinan J."/>
            <person name="Lindquist E.A."/>
            <person name="Lucas S."/>
            <person name="Paulsen I.T."/>
            <person name="Hattenrath-Lehmann T.K."/>
            <person name="Talmage S.C."/>
            <person name="Walker E.A."/>
            <person name="Koch F."/>
            <person name="Burson A.M."/>
            <person name="Marcoval M.A."/>
            <person name="Tang Y.Z."/>
            <person name="Lecleir G.R."/>
            <person name="Coyne K.J."/>
            <person name="Berg G.M."/>
            <person name="Bertrand E.M."/>
            <person name="Saito M.A."/>
            <person name="Gladyshev V.N."/>
            <person name="Grigoriev I.V."/>
        </authorList>
    </citation>
    <scope>NUCLEOTIDE SEQUENCE [LARGE SCALE GENOMIC DNA]</scope>
    <source>
        <strain evidence="3">CCMP 1984</strain>
    </source>
</reference>
<dbReference type="Proteomes" id="UP000002729">
    <property type="component" value="Unassembled WGS sequence"/>
</dbReference>
<feature type="compositionally biased region" description="Basic residues" evidence="1">
    <location>
        <begin position="277"/>
        <end position="289"/>
    </location>
</feature>
<feature type="compositionally biased region" description="Basic residues" evidence="1">
    <location>
        <begin position="136"/>
        <end position="165"/>
    </location>
</feature>
<feature type="compositionally biased region" description="Low complexity" evidence="1">
    <location>
        <begin position="196"/>
        <end position="213"/>
    </location>
</feature>
<feature type="region of interest" description="Disordered" evidence="1">
    <location>
        <begin position="48"/>
        <end position="338"/>
    </location>
</feature>
<feature type="region of interest" description="Disordered" evidence="1">
    <location>
        <begin position="350"/>
        <end position="398"/>
    </location>
</feature>
<feature type="region of interest" description="Disordered" evidence="1">
    <location>
        <begin position="529"/>
        <end position="565"/>
    </location>
</feature>
<proteinExistence type="predicted"/>
<feature type="region of interest" description="Disordered" evidence="1">
    <location>
        <begin position="1"/>
        <end position="28"/>
    </location>
</feature>
<feature type="non-terminal residue" evidence="2">
    <location>
        <position position="1"/>
    </location>
</feature>
<evidence type="ECO:0000313" key="3">
    <source>
        <dbReference type="Proteomes" id="UP000002729"/>
    </source>
</evidence>
<evidence type="ECO:0000313" key="2">
    <source>
        <dbReference type="EMBL" id="EGB09533.1"/>
    </source>
</evidence>
<feature type="compositionally biased region" description="Basic residues" evidence="1">
    <location>
        <begin position="654"/>
        <end position="668"/>
    </location>
</feature>
<feature type="compositionally biased region" description="Basic and acidic residues" evidence="1">
    <location>
        <begin position="350"/>
        <end position="361"/>
    </location>
</feature>
<dbReference type="GeneID" id="20228179"/>
<dbReference type="AlphaFoldDB" id="F0Y5P7"/>
<dbReference type="InParanoid" id="F0Y5P7"/>
<feature type="compositionally biased region" description="Low complexity" evidence="1">
    <location>
        <begin position="48"/>
        <end position="60"/>
    </location>
</feature>
<keyword evidence="3" id="KW-1185">Reference proteome</keyword>
<feature type="compositionally biased region" description="Low complexity" evidence="1">
    <location>
        <begin position="326"/>
        <end position="336"/>
    </location>
</feature>
<dbReference type="EMBL" id="GL833125">
    <property type="protein sequence ID" value="EGB09533.1"/>
    <property type="molecule type" value="Genomic_DNA"/>
</dbReference>
<sequence length="752" mass="85080">RDGEIRGPSRRRRGGPAAGVVRHPRRAEPLGQAAVAGFRVARARTSLRDGAALAPAAARPGPRRALPRPRRGGDPRAVRRDAPRRHRRGPRRRRRHGALEDRARGGRLRQGGRRPADDARHRVAGPRGGRPERGLRRLRARARRRVGAAHGRRRAAGGGAGRRRGARGDRRAARGVAAAVAGPAPRRQRRRRRRAPAPQLRARARQGVAQGGAAPRGGSRGGQGARGRRGEEGQRLPDGPADQPGRPRAQAALRRRDHRLHLRGRGRGLGRRERERLRGRHGRRRRPGRGRGAGLPRGARREPRRGLRRLRHGRRLPDNKHGPGLGSPAPAPAGDALRGLLGHAPLRDAVEHAGGRGDPARLPHHAAPQRQRRRLRAAAQVHHRRRRQDAGRERAPRRAHPVAVGLLRGPVGRGRLRLDGRPVPEHDAVALRARGGAHPAEHGRQPAPLQVERHPRLLRLRRRRGHGRRRVLHLDELVGVEGRPLLHREERPRGQRLQRHVGLRGQGVLRLLQGALHVLHGPRVRRQLPAGELDRLQPARVPRGPRVGRDPEERHRRRPRRVGHVLQRRRVPHGAGRVRVLRRLHGRGVPAPRLRELRRRVRRPRPVPDHAPARHARRRLPAHGQRERDLRGRRVGREQDVGLRDDAGLPLRQRLGRRPRRRRDAGRRVLRRRLLAAPLPQRPGPVVQGRRDGLLERDDARGLRRRLEAQQVPLRVQRPGQLRLRPGHLLLLRRLRRRGLRPPHRQRGRRRL</sequence>
<feature type="non-terminal residue" evidence="2">
    <location>
        <position position="752"/>
    </location>
</feature>
<feature type="compositionally biased region" description="Basic residues" evidence="1">
    <location>
        <begin position="61"/>
        <end position="70"/>
    </location>
</feature>